<dbReference type="AlphaFoldDB" id="A0A9D2KSP1"/>
<gene>
    <name evidence="12" type="ORF">H9785_10005</name>
</gene>
<name>A0A9D2KSP1_9BACE</name>
<dbReference type="Pfam" id="PF05193">
    <property type="entry name" value="Peptidase_M16_C"/>
    <property type="match status" value="2"/>
</dbReference>
<evidence type="ECO:0000256" key="1">
    <source>
        <dbReference type="ARBA" id="ARBA00001947"/>
    </source>
</evidence>
<dbReference type="InterPro" id="IPR001431">
    <property type="entry name" value="Pept_M16_Zn_BS"/>
</dbReference>
<dbReference type="InterPro" id="IPR011249">
    <property type="entry name" value="Metalloenz_LuxS/M16"/>
</dbReference>
<evidence type="ECO:0000256" key="7">
    <source>
        <dbReference type="ARBA" id="ARBA00023049"/>
    </source>
</evidence>
<dbReference type="Gene3D" id="3.30.830.10">
    <property type="entry name" value="Metalloenzyme, LuxS/M16 peptidase-like"/>
    <property type="match status" value="4"/>
</dbReference>
<protein>
    <submittedName>
        <fullName evidence="12">Insulinase family protein</fullName>
    </submittedName>
</protein>
<dbReference type="GO" id="GO:0006508">
    <property type="term" value="P:proteolysis"/>
    <property type="evidence" value="ECO:0007669"/>
    <property type="project" value="UniProtKB-KW"/>
</dbReference>
<comment type="cofactor">
    <cofactor evidence="1">
        <name>Zn(2+)</name>
        <dbReference type="ChEBI" id="CHEBI:29105"/>
    </cofactor>
</comment>
<evidence type="ECO:0000256" key="6">
    <source>
        <dbReference type="ARBA" id="ARBA00022833"/>
    </source>
</evidence>
<keyword evidence="4" id="KW-0479">Metal-binding</keyword>
<organism evidence="12 13">
    <name type="scientific">Candidatus Bacteroides intestinavium</name>
    <dbReference type="NCBI Taxonomy" id="2838469"/>
    <lineage>
        <taxon>Bacteria</taxon>
        <taxon>Pseudomonadati</taxon>
        <taxon>Bacteroidota</taxon>
        <taxon>Bacteroidia</taxon>
        <taxon>Bacteroidales</taxon>
        <taxon>Bacteroidaceae</taxon>
        <taxon>Bacteroides</taxon>
    </lineage>
</organism>
<keyword evidence="3" id="KW-0645">Protease</keyword>
<dbReference type="Proteomes" id="UP000823860">
    <property type="component" value="Unassembled WGS sequence"/>
</dbReference>
<evidence type="ECO:0000256" key="5">
    <source>
        <dbReference type="ARBA" id="ARBA00022801"/>
    </source>
</evidence>
<feature type="chain" id="PRO_5039072754" evidence="9">
    <location>
        <begin position="23"/>
        <end position="948"/>
    </location>
</feature>
<evidence type="ECO:0000256" key="8">
    <source>
        <dbReference type="RuleBase" id="RU004447"/>
    </source>
</evidence>
<evidence type="ECO:0000313" key="13">
    <source>
        <dbReference type="Proteomes" id="UP000823860"/>
    </source>
</evidence>
<dbReference type="PANTHER" id="PTHR43690">
    <property type="entry name" value="NARDILYSIN"/>
    <property type="match status" value="1"/>
</dbReference>
<feature type="signal peptide" evidence="9">
    <location>
        <begin position="1"/>
        <end position="22"/>
    </location>
</feature>
<evidence type="ECO:0000259" key="10">
    <source>
        <dbReference type="Pfam" id="PF00675"/>
    </source>
</evidence>
<feature type="domain" description="Peptidase M16 C-terminal" evidence="11">
    <location>
        <begin position="214"/>
        <end position="400"/>
    </location>
</feature>
<comment type="similarity">
    <text evidence="2 8">Belongs to the peptidase M16 family.</text>
</comment>
<comment type="caution">
    <text evidence="12">The sequence shown here is derived from an EMBL/GenBank/DDBJ whole genome shotgun (WGS) entry which is preliminary data.</text>
</comment>
<accession>A0A9D2KSP1</accession>
<dbReference type="EMBL" id="DWZE01000123">
    <property type="protein sequence ID" value="HJA84286.1"/>
    <property type="molecule type" value="Genomic_DNA"/>
</dbReference>
<reference evidence="12" key="2">
    <citation type="submission" date="2021-04" db="EMBL/GenBank/DDBJ databases">
        <authorList>
            <person name="Gilroy R."/>
        </authorList>
    </citation>
    <scope>NUCLEOTIDE SEQUENCE</scope>
    <source>
        <strain evidence="12">ChiHecec1B25-7008</strain>
    </source>
</reference>
<dbReference type="SUPFAM" id="SSF63411">
    <property type="entry name" value="LuxS/MPP-like metallohydrolase"/>
    <property type="match status" value="4"/>
</dbReference>
<keyword evidence="7" id="KW-0482">Metalloprotease</keyword>
<evidence type="ECO:0000256" key="2">
    <source>
        <dbReference type="ARBA" id="ARBA00007261"/>
    </source>
</evidence>
<evidence type="ECO:0000256" key="4">
    <source>
        <dbReference type="ARBA" id="ARBA00022723"/>
    </source>
</evidence>
<feature type="domain" description="Peptidase M16 C-terminal" evidence="11">
    <location>
        <begin position="698"/>
        <end position="878"/>
    </location>
</feature>
<feature type="domain" description="Peptidase M16 N-terminal" evidence="10">
    <location>
        <begin position="55"/>
        <end position="176"/>
    </location>
</feature>
<evidence type="ECO:0000256" key="3">
    <source>
        <dbReference type="ARBA" id="ARBA00022670"/>
    </source>
</evidence>
<keyword evidence="5" id="KW-0378">Hydrolase</keyword>
<proteinExistence type="inferred from homology"/>
<reference evidence="12" key="1">
    <citation type="journal article" date="2021" name="PeerJ">
        <title>Extensive microbial diversity within the chicken gut microbiome revealed by metagenomics and culture.</title>
        <authorList>
            <person name="Gilroy R."/>
            <person name="Ravi A."/>
            <person name="Getino M."/>
            <person name="Pursley I."/>
            <person name="Horton D.L."/>
            <person name="Alikhan N.F."/>
            <person name="Baker D."/>
            <person name="Gharbi K."/>
            <person name="Hall N."/>
            <person name="Watson M."/>
            <person name="Adriaenssens E.M."/>
            <person name="Foster-Nyarko E."/>
            <person name="Jarju S."/>
            <person name="Secka A."/>
            <person name="Antonio M."/>
            <person name="Oren A."/>
            <person name="Chaudhuri R.R."/>
            <person name="La Ragione R."/>
            <person name="Hildebrand F."/>
            <person name="Pallen M.J."/>
        </authorList>
    </citation>
    <scope>NUCLEOTIDE SEQUENCE</scope>
    <source>
        <strain evidence="12">ChiHecec1B25-7008</strain>
    </source>
</reference>
<dbReference type="InterPro" id="IPR007863">
    <property type="entry name" value="Peptidase_M16_C"/>
</dbReference>
<dbReference type="PROSITE" id="PS00143">
    <property type="entry name" value="INSULINASE"/>
    <property type="match status" value="1"/>
</dbReference>
<dbReference type="InterPro" id="IPR050626">
    <property type="entry name" value="Peptidase_M16"/>
</dbReference>
<sequence>MKRLTRTLWLMALILCLGLQQAAAQMQLPPLPVDKNVRIGKLDNGLTYYIRHNEKPENRVEFYIAQKVGSILEEPQQRGLAHFLEHMAFNGTENFPGDERGLGIVQWCETKGIKFGTNLNAYTSVDETVYNISNVPSTDPAVVDSCLLILHDWSDAILLADQEIDKERGVIREEWRSRNVGMLRLYTDAQATFYPDSKYSDCMPIGSIDVINNFPYQDIRDYYAKWYRPDLQGIIVVGDIDVDQMEQKIKTLFADIQLPENRAERIWYPVPDNEEPIVYIGKDKEIDMPLVDIYFKHDATPDSIKGTVMYLAQNYMLNAISTMLNERFSELAQSANPPFNMAFCSPDGDFFLSGTKKAFNVTAYTKDDGLSNGLKVLLQEVERVRRHGFTESEYARARANILQQLESAYNEREKTNNMAYVNECLQHFLHAEPIPGIEYEYTTLNQLAPNIPVQAINEVAKQLITDNNQAVFIAAPEKEGVVIPTKEEVIADLKAMPTLQVEAYVDKVSNEPLIKEAPQGGKIVSQKENALFGATELTLSNGIKVYVKKTDFKADEIRMQGFSQGGTTLFDAADKLNYSAMNGAIDAGGAGNFSNVELTKLLAGKKVSVTASVGSTAAGVYGSCSPKDFETMMQLTYLYITQPRKDEEAFSSFKNRLKAQLESSEANPLSAFSDTLNYELYGQDPRYLNMKASMVDELNYDRMLELYKQAFANAADFTYIFVGNAELDSIKPYIEQYLGALPSKNVKESTLNKDGLRKIAEQGIKDNIFAKEQQTPMATVGIIINGNCPYNQKNEVLSSVFNQALTMIYTEEIREKEGGTYGVSTYCSLDAHQNKAALQIVYQTDPEKFEHLNSVIIAQLEKVAANGPTEEQMQKIKEYMLKKYADNQKENSYWMNQMENYLVLGVDMTKDYEALINGLTAQDVAQFAADLLKQGNKLTVVMTVPETK</sequence>
<evidence type="ECO:0000259" key="11">
    <source>
        <dbReference type="Pfam" id="PF05193"/>
    </source>
</evidence>
<dbReference type="InterPro" id="IPR011765">
    <property type="entry name" value="Pept_M16_N"/>
</dbReference>
<keyword evidence="6" id="KW-0862">Zinc</keyword>
<dbReference type="GO" id="GO:0046872">
    <property type="term" value="F:metal ion binding"/>
    <property type="evidence" value="ECO:0007669"/>
    <property type="project" value="UniProtKB-KW"/>
</dbReference>
<dbReference type="PANTHER" id="PTHR43690:SF17">
    <property type="entry name" value="PROTEIN YHJJ"/>
    <property type="match status" value="1"/>
</dbReference>
<evidence type="ECO:0000256" key="9">
    <source>
        <dbReference type="SAM" id="SignalP"/>
    </source>
</evidence>
<keyword evidence="9" id="KW-0732">Signal</keyword>
<dbReference type="GO" id="GO:0004222">
    <property type="term" value="F:metalloendopeptidase activity"/>
    <property type="evidence" value="ECO:0007669"/>
    <property type="project" value="InterPro"/>
</dbReference>
<evidence type="ECO:0000313" key="12">
    <source>
        <dbReference type="EMBL" id="HJA84286.1"/>
    </source>
</evidence>
<dbReference type="Pfam" id="PF00675">
    <property type="entry name" value="Peptidase_M16"/>
    <property type="match status" value="1"/>
</dbReference>